<dbReference type="RefSeq" id="WP_014796230.1">
    <property type="nucleotide sequence ID" value="NC_018018.1"/>
</dbReference>
<dbReference type="AlphaFoldDB" id="I4AFN2"/>
<dbReference type="SMART" id="SM00028">
    <property type="entry name" value="TPR"/>
    <property type="match status" value="2"/>
</dbReference>
<evidence type="ECO:0000313" key="3">
    <source>
        <dbReference type="EMBL" id="AFM04732.1"/>
    </source>
</evidence>
<dbReference type="KEGG" id="fli:Fleli_2360"/>
<accession>I4AFN2</accession>
<dbReference type="OrthoDB" id="1343633at2"/>
<dbReference type="Gene3D" id="1.25.40.10">
    <property type="entry name" value="Tetratricopeptide repeat domain"/>
    <property type="match status" value="1"/>
</dbReference>
<dbReference type="Pfam" id="PF13181">
    <property type="entry name" value="TPR_8"/>
    <property type="match status" value="2"/>
</dbReference>
<name>I4AFN2_BERLS</name>
<dbReference type="KEGG" id="fli:Fleli_0278"/>
<keyword evidence="1" id="KW-0802">TPR repeat</keyword>
<dbReference type="EMBL" id="CP003345">
    <property type="protein sequence ID" value="AFM02767.1"/>
    <property type="molecule type" value="Genomic_DNA"/>
</dbReference>
<protein>
    <submittedName>
        <fullName evidence="2">Uncharacterized protein</fullName>
    </submittedName>
</protein>
<dbReference type="eggNOG" id="COG0457">
    <property type="taxonomic scope" value="Bacteria"/>
</dbReference>
<proteinExistence type="predicted"/>
<sequence precursor="true">MNRQAIFLLFGLTLFFSQVNGQTFRQQFNDFVSKKDTVGQQQLLEKWEKTDSNDPELFVAYFNYYIIKSKQEILSVGQNPKGSNVLQIMSQDTTEKEPIAFMYGDTYYEPNLLSKGFDWIRKGIEKYPNRLDMRFGRIYMFGELEDYENFTKEIIKTLDYSSVNKNKWTWTENKSLDDPNKIMLGSIQNYQIQLYNTENDSLLNNMKDIAETVLKYYPEHIESLSNLSIVYLFQEQYDKALEPLLKAEKINPKDYIILNNIAEAYKNKGDKKKAIKYYELTLKYIDDDEQTKKYIQEQIDGLKSK</sequence>
<gene>
    <name evidence="2" type="ordered locus">Fleli_0278</name>
    <name evidence="3" type="ordered locus">Fleli_2360</name>
</gene>
<dbReference type="PROSITE" id="PS50005">
    <property type="entry name" value="TPR"/>
    <property type="match status" value="1"/>
</dbReference>
<evidence type="ECO:0000256" key="1">
    <source>
        <dbReference type="PROSITE-ProRule" id="PRU00339"/>
    </source>
</evidence>
<dbReference type="PATRIC" id="fig|880071.3.peg.2345"/>
<dbReference type="STRING" id="880071.Fleli_0278"/>
<reference evidence="4" key="1">
    <citation type="submission" date="2012-06" db="EMBL/GenBank/DDBJ databases">
        <title>The complete genome of Flexibacter litoralis DSM 6794.</title>
        <authorList>
            <person name="Lucas S."/>
            <person name="Copeland A."/>
            <person name="Lapidus A."/>
            <person name="Glavina del Rio T."/>
            <person name="Dalin E."/>
            <person name="Tice H."/>
            <person name="Bruce D."/>
            <person name="Goodwin L."/>
            <person name="Pitluck S."/>
            <person name="Peters L."/>
            <person name="Ovchinnikova G."/>
            <person name="Lu M."/>
            <person name="Kyrpides N."/>
            <person name="Mavromatis K."/>
            <person name="Ivanova N."/>
            <person name="Brettin T."/>
            <person name="Detter J.C."/>
            <person name="Han C."/>
            <person name="Larimer F."/>
            <person name="Land M."/>
            <person name="Hauser L."/>
            <person name="Markowitz V."/>
            <person name="Cheng J.-F."/>
            <person name="Hugenholtz P."/>
            <person name="Woyke T."/>
            <person name="Wu D."/>
            <person name="Spring S."/>
            <person name="Lang E."/>
            <person name="Kopitz M."/>
            <person name="Brambilla E."/>
            <person name="Klenk H.-P."/>
            <person name="Eisen J.A."/>
        </authorList>
    </citation>
    <scope>NUCLEOTIDE SEQUENCE [LARGE SCALE GENOMIC DNA]</scope>
    <source>
        <strain evidence="4">ATCC 23117 / DSM 6794 / NBRC 15988 / NCIMB 1366 / Sio-4</strain>
    </source>
</reference>
<dbReference type="InterPro" id="IPR019734">
    <property type="entry name" value="TPR_rpt"/>
</dbReference>
<evidence type="ECO:0000313" key="2">
    <source>
        <dbReference type="EMBL" id="AFM02767.1"/>
    </source>
</evidence>
<dbReference type="InterPro" id="IPR011990">
    <property type="entry name" value="TPR-like_helical_dom_sf"/>
</dbReference>
<dbReference type="EMBL" id="CP003345">
    <property type="protein sequence ID" value="AFM04732.1"/>
    <property type="molecule type" value="Genomic_DNA"/>
</dbReference>
<evidence type="ECO:0000313" key="4">
    <source>
        <dbReference type="Proteomes" id="UP000006054"/>
    </source>
</evidence>
<organism evidence="2 4">
    <name type="scientific">Bernardetia litoralis (strain ATCC 23117 / DSM 6794 / NBRC 15988 / NCIMB 1366 / Fx l1 / Sio-4)</name>
    <name type="common">Flexibacter litoralis</name>
    <dbReference type="NCBI Taxonomy" id="880071"/>
    <lineage>
        <taxon>Bacteria</taxon>
        <taxon>Pseudomonadati</taxon>
        <taxon>Bacteroidota</taxon>
        <taxon>Cytophagia</taxon>
        <taxon>Cytophagales</taxon>
        <taxon>Bernardetiaceae</taxon>
        <taxon>Bernardetia</taxon>
    </lineage>
</organism>
<dbReference type="HOGENOM" id="CLU_079911_0_0_10"/>
<dbReference type="SUPFAM" id="SSF48452">
    <property type="entry name" value="TPR-like"/>
    <property type="match status" value="1"/>
</dbReference>
<feature type="repeat" description="TPR" evidence="1">
    <location>
        <begin position="221"/>
        <end position="254"/>
    </location>
</feature>
<keyword evidence="4" id="KW-1185">Reference proteome</keyword>
<dbReference type="Proteomes" id="UP000006054">
    <property type="component" value="Chromosome"/>
</dbReference>
<reference evidence="2" key="2">
    <citation type="submission" date="2012-06" db="EMBL/GenBank/DDBJ databases">
        <title>The complete genome of Flexibacter litoralis DSM 6794.</title>
        <authorList>
            <consortium name="US DOE Joint Genome Institute (JGI-PGF)"/>
            <person name="Lucas S."/>
            <person name="Copeland A."/>
            <person name="Lapidus A."/>
            <person name="Glavina del Rio T."/>
            <person name="Dalin E."/>
            <person name="Tice H."/>
            <person name="Bruce D."/>
            <person name="Goodwin L."/>
            <person name="Pitluck S."/>
            <person name="Peters L."/>
            <person name="Ovchinnikova G."/>
            <person name="Lu M."/>
            <person name="Kyrpides N."/>
            <person name="Mavromatis K."/>
            <person name="Ivanova N."/>
            <person name="Brettin T."/>
            <person name="Detter J.C."/>
            <person name="Han C."/>
            <person name="Larimer F."/>
            <person name="Land M."/>
            <person name="Hauser L."/>
            <person name="Markowitz V."/>
            <person name="Cheng J.-F."/>
            <person name="Hugenholtz P."/>
            <person name="Woyke T."/>
            <person name="Wu D."/>
            <person name="Spring S."/>
            <person name="Lang E."/>
            <person name="Kopitz M."/>
            <person name="Brambilla E."/>
            <person name="Klenk H.-P."/>
            <person name="Eisen J.A."/>
        </authorList>
    </citation>
    <scope>NUCLEOTIDE SEQUENCE</scope>
    <source>
        <strain evidence="2">DSM 6794</strain>
    </source>
</reference>